<name>A0A7U2HYR9_PHANO</name>
<accession>A0A7U2HYR9</accession>
<evidence type="ECO:0000256" key="1">
    <source>
        <dbReference type="SAM" id="MobiDB-lite"/>
    </source>
</evidence>
<dbReference type="Proteomes" id="UP000663193">
    <property type="component" value="Chromosome 5"/>
</dbReference>
<protein>
    <submittedName>
        <fullName evidence="2">Uncharacterized protein</fullName>
    </submittedName>
</protein>
<dbReference type="EMBL" id="CP069027">
    <property type="protein sequence ID" value="QRC95623.1"/>
    <property type="molecule type" value="Genomic_DNA"/>
</dbReference>
<gene>
    <name evidence="2" type="ORF">JI435_032880</name>
</gene>
<organism evidence="2 3">
    <name type="scientific">Phaeosphaeria nodorum (strain SN15 / ATCC MYA-4574 / FGSC 10173)</name>
    <name type="common">Glume blotch fungus</name>
    <name type="synonym">Parastagonospora nodorum</name>
    <dbReference type="NCBI Taxonomy" id="321614"/>
    <lineage>
        <taxon>Eukaryota</taxon>
        <taxon>Fungi</taxon>
        <taxon>Dikarya</taxon>
        <taxon>Ascomycota</taxon>
        <taxon>Pezizomycotina</taxon>
        <taxon>Dothideomycetes</taxon>
        <taxon>Pleosporomycetidae</taxon>
        <taxon>Pleosporales</taxon>
        <taxon>Pleosporineae</taxon>
        <taxon>Phaeosphaeriaceae</taxon>
        <taxon>Parastagonospora</taxon>
    </lineage>
</organism>
<reference evidence="3" key="1">
    <citation type="journal article" date="2021" name="BMC Genomics">
        <title>Chromosome-level genome assembly and manually-curated proteome of model necrotroph Parastagonospora nodorum Sn15 reveals a genome-wide trove of candidate effector homologs, and redundancy of virulence-related functions within an accessory chromosome.</title>
        <authorList>
            <person name="Bertazzoni S."/>
            <person name="Jones D.A.B."/>
            <person name="Phan H.T."/>
            <person name="Tan K.-C."/>
            <person name="Hane J.K."/>
        </authorList>
    </citation>
    <scope>NUCLEOTIDE SEQUENCE [LARGE SCALE GENOMIC DNA]</scope>
    <source>
        <strain evidence="3">SN15 / ATCC MYA-4574 / FGSC 10173)</strain>
    </source>
</reference>
<proteinExistence type="predicted"/>
<feature type="compositionally biased region" description="Low complexity" evidence="1">
    <location>
        <begin position="15"/>
        <end position="39"/>
    </location>
</feature>
<feature type="compositionally biased region" description="Pro residues" evidence="1">
    <location>
        <begin position="47"/>
        <end position="65"/>
    </location>
</feature>
<sequence>CHKPKPAAAAAICVSTPHHSNRPSSPSHHLHSPHSYPSHQARHQNASPPPNPHPNPNPPHPPPTPLSHGCGNATNAIATTTSAPRAAASTTATTSARAPPPSKPGASPSHGAPSGTAPAPANSTTRGGKRWAAGVGAPASPRRGIAGPAAIIRVSVGGGRKFGVHTPLSPKFPVLERVVEEAEGGVEAGEL</sequence>
<evidence type="ECO:0000313" key="2">
    <source>
        <dbReference type="EMBL" id="QRC95623.1"/>
    </source>
</evidence>
<feature type="compositionally biased region" description="Low complexity" evidence="1">
    <location>
        <begin position="72"/>
        <end position="97"/>
    </location>
</feature>
<feature type="compositionally biased region" description="Low complexity" evidence="1">
    <location>
        <begin position="104"/>
        <end position="125"/>
    </location>
</feature>
<feature type="non-terminal residue" evidence="2">
    <location>
        <position position="1"/>
    </location>
</feature>
<dbReference type="VEuPathDB" id="FungiDB:JI435_032880"/>
<evidence type="ECO:0000313" key="3">
    <source>
        <dbReference type="Proteomes" id="UP000663193"/>
    </source>
</evidence>
<feature type="region of interest" description="Disordered" evidence="1">
    <location>
        <begin position="1"/>
        <end position="147"/>
    </location>
</feature>
<keyword evidence="3" id="KW-1185">Reference proteome</keyword>
<dbReference type="AlphaFoldDB" id="A0A7U2HYR9"/>